<reference evidence="1 2" key="1">
    <citation type="journal article" date="2016" name="Nat. Commun.">
        <title>Thousands of microbial genomes shed light on interconnected biogeochemical processes in an aquifer system.</title>
        <authorList>
            <person name="Anantharaman K."/>
            <person name="Brown C.T."/>
            <person name="Hug L.A."/>
            <person name="Sharon I."/>
            <person name="Castelle C.J."/>
            <person name="Probst A.J."/>
            <person name="Thomas B.C."/>
            <person name="Singh A."/>
            <person name="Wilkins M.J."/>
            <person name="Karaoz U."/>
            <person name="Brodie E.L."/>
            <person name="Williams K.H."/>
            <person name="Hubbard S.S."/>
            <person name="Banfield J.F."/>
        </authorList>
    </citation>
    <scope>NUCLEOTIDE SEQUENCE [LARGE SCALE GENOMIC DNA]</scope>
</reference>
<name>A0A1F5ES18_9BACT</name>
<sequence length="276" mass="32077">MDLEYRAETKIKHERIQPKIGEICRLSTAANIVNFFQGRVLFNPEQALEVIDRQRAIRGLPPFNSEKDSPLDEEIRSFIEQYAGGVGDLECEGRRFMNLSFWHDLVEAGFIIVPDHQMLYTDPKVLEKNDLFYLPADLVRRAVFEEEFSYQTFLDLYSFYFTYNGRIAEGHVDMVFDVINVNGLDSIVLANLGTRGNEYPVAVPWNLFRNYLAFEWTSPALTDLSQLPSEEQAYEIMEKGNLDVGEINIFYGSFDVYYPIAKRTELDDIRKRHQLI</sequence>
<protein>
    <submittedName>
        <fullName evidence="1">Uncharacterized protein</fullName>
    </submittedName>
</protein>
<proteinExistence type="predicted"/>
<accession>A0A1F5ES18</accession>
<evidence type="ECO:0000313" key="1">
    <source>
        <dbReference type="EMBL" id="OGD70197.1"/>
    </source>
</evidence>
<evidence type="ECO:0000313" key="2">
    <source>
        <dbReference type="Proteomes" id="UP000177390"/>
    </source>
</evidence>
<organism evidence="1 2">
    <name type="scientific">Candidatus Collierbacteria bacterium RIFCSPHIGHO2_02_FULL_49_10</name>
    <dbReference type="NCBI Taxonomy" id="1817723"/>
    <lineage>
        <taxon>Bacteria</taxon>
        <taxon>Candidatus Collieribacteriota</taxon>
    </lineage>
</organism>
<dbReference type="AlphaFoldDB" id="A0A1F5ES18"/>
<dbReference type="Proteomes" id="UP000177390">
    <property type="component" value="Unassembled WGS sequence"/>
</dbReference>
<comment type="caution">
    <text evidence="1">The sequence shown here is derived from an EMBL/GenBank/DDBJ whole genome shotgun (WGS) entry which is preliminary data.</text>
</comment>
<dbReference type="EMBL" id="MFAH01000061">
    <property type="protein sequence ID" value="OGD70197.1"/>
    <property type="molecule type" value="Genomic_DNA"/>
</dbReference>
<gene>
    <name evidence="1" type="ORF">A3D09_03495</name>
</gene>